<organism evidence="2 3">
    <name type="scientific">Tamilnaduibacter salinus</name>
    <dbReference type="NCBI Taxonomy" id="1484056"/>
    <lineage>
        <taxon>Bacteria</taxon>
        <taxon>Pseudomonadati</taxon>
        <taxon>Pseudomonadota</taxon>
        <taxon>Gammaproteobacteria</taxon>
        <taxon>Pseudomonadales</taxon>
        <taxon>Marinobacteraceae</taxon>
        <taxon>Tamilnaduibacter</taxon>
    </lineage>
</organism>
<feature type="transmembrane region" description="Helical" evidence="1">
    <location>
        <begin position="12"/>
        <end position="33"/>
    </location>
</feature>
<evidence type="ECO:0000313" key="3">
    <source>
        <dbReference type="Proteomes" id="UP000218332"/>
    </source>
</evidence>
<accession>A0A2A2I2I0</accession>
<keyword evidence="1" id="KW-1133">Transmembrane helix</keyword>
<dbReference type="EMBL" id="NMPM01000033">
    <property type="protein sequence ID" value="PAV26231.1"/>
    <property type="molecule type" value="Genomic_DNA"/>
</dbReference>
<keyword evidence="1" id="KW-0812">Transmembrane</keyword>
<gene>
    <name evidence="2" type="ORF">CF392_06875</name>
</gene>
<evidence type="ECO:0000256" key="1">
    <source>
        <dbReference type="SAM" id="Phobius"/>
    </source>
</evidence>
<dbReference type="AlphaFoldDB" id="A0A2A2I2I0"/>
<comment type="caution">
    <text evidence="2">The sequence shown here is derived from an EMBL/GenBank/DDBJ whole genome shotgun (WGS) entry which is preliminary data.</text>
</comment>
<protein>
    <submittedName>
        <fullName evidence="2">Uncharacterized protein</fullName>
    </submittedName>
</protein>
<feature type="transmembrane region" description="Helical" evidence="1">
    <location>
        <begin position="48"/>
        <end position="69"/>
    </location>
</feature>
<name>A0A2A2I2I0_9GAMM</name>
<proteinExistence type="predicted"/>
<dbReference type="RefSeq" id="WP_095610723.1">
    <property type="nucleotide sequence ID" value="NZ_NMPM01000033.1"/>
</dbReference>
<reference evidence="2 3" key="1">
    <citation type="submission" date="2017-07" db="EMBL/GenBank/DDBJ databases">
        <title>Tamlnaduibacter salinus (Mi-7) genome sequencing.</title>
        <authorList>
            <person name="Verma A."/>
            <person name="Krishnamurthi S."/>
        </authorList>
    </citation>
    <scope>NUCLEOTIDE SEQUENCE [LARGE SCALE GENOMIC DNA]</scope>
    <source>
        <strain evidence="2 3">Mi-7</strain>
    </source>
</reference>
<evidence type="ECO:0000313" key="2">
    <source>
        <dbReference type="EMBL" id="PAV26231.1"/>
    </source>
</evidence>
<sequence length="107" mass="12369">MNVTRKPVHIFFTEHLLYSAYMFVWVMLAVYFAPKLLARYPSVLPPEVGIWVLPALTMLPIIAVLYFWLPFSAIRLWYAAGNHHEGFGQYAWRAYAAVVFGFLGIWG</sequence>
<keyword evidence="3" id="KW-1185">Reference proteome</keyword>
<dbReference type="Proteomes" id="UP000218332">
    <property type="component" value="Unassembled WGS sequence"/>
</dbReference>
<keyword evidence="1" id="KW-0472">Membrane</keyword>